<dbReference type="GO" id="GO:0006002">
    <property type="term" value="P:fructose 6-phosphate metabolic process"/>
    <property type="evidence" value="ECO:0007669"/>
    <property type="project" value="TreeGrafter"/>
</dbReference>
<feature type="non-terminal residue" evidence="10">
    <location>
        <position position="448"/>
    </location>
</feature>
<evidence type="ECO:0000313" key="10">
    <source>
        <dbReference type="EMBL" id="SVA41721.1"/>
    </source>
</evidence>
<dbReference type="GO" id="GO:0006487">
    <property type="term" value="P:protein N-linked glycosylation"/>
    <property type="evidence" value="ECO:0007669"/>
    <property type="project" value="TreeGrafter"/>
</dbReference>
<dbReference type="SUPFAM" id="SSF53697">
    <property type="entry name" value="SIS domain"/>
    <property type="match status" value="1"/>
</dbReference>
<evidence type="ECO:0000256" key="6">
    <source>
        <dbReference type="ARBA" id="ARBA00022737"/>
    </source>
</evidence>
<evidence type="ECO:0000259" key="9">
    <source>
        <dbReference type="PROSITE" id="PS51464"/>
    </source>
</evidence>
<dbReference type="PANTHER" id="PTHR10937:SF0">
    <property type="entry name" value="GLUTAMINE--FRUCTOSE-6-PHOSPHATE TRANSAMINASE (ISOMERIZING)"/>
    <property type="match status" value="1"/>
</dbReference>
<keyword evidence="7" id="KW-0315">Glutamine amidotransferase</keyword>
<organism evidence="10">
    <name type="scientific">marine metagenome</name>
    <dbReference type="NCBI Taxonomy" id="408172"/>
    <lineage>
        <taxon>unclassified sequences</taxon>
        <taxon>metagenomes</taxon>
        <taxon>ecological metagenomes</taxon>
    </lineage>
</organism>
<evidence type="ECO:0000256" key="2">
    <source>
        <dbReference type="ARBA" id="ARBA00012916"/>
    </source>
</evidence>
<dbReference type="Pfam" id="PF13522">
    <property type="entry name" value="GATase_6"/>
    <property type="match status" value="1"/>
</dbReference>
<dbReference type="EMBL" id="UINC01009297">
    <property type="protein sequence ID" value="SVA41721.1"/>
    <property type="molecule type" value="Genomic_DNA"/>
</dbReference>
<dbReference type="GO" id="GO:0004360">
    <property type="term" value="F:glutamine-fructose-6-phosphate transaminase (isomerizing) activity"/>
    <property type="evidence" value="ECO:0007669"/>
    <property type="project" value="UniProtKB-EC"/>
</dbReference>
<feature type="domain" description="Glutamine amidotransferase type-2" evidence="8">
    <location>
        <begin position="2"/>
        <end position="224"/>
    </location>
</feature>
<keyword evidence="4" id="KW-0032">Aminotransferase</keyword>
<dbReference type="InterPro" id="IPR035466">
    <property type="entry name" value="GlmS/AgaS_SIS"/>
</dbReference>
<protein>
    <recommendedName>
        <fullName evidence="3">Glutamine--fructose-6-phosphate aminotransferase [isomerizing]</fullName>
        <ecNumber evidence="2">2.6.1.16</ecNumber>
    </recommendedName>
</protein>
<dbReference type="GO" id="GO:0006047">
    <property type="term" value="P:UDP-N-acetylglucosamine metabolic process"/>
    <property type="evidence" value="ECO:0007669"/>
    <property type="project" value="TreeGrafter"/>
</dbReference>
<accession>A0A381VNS9</accession>
<keyword evidence="6" id="KW-0677">Repeat</keyword>
<evidence type="ECO:0000256" key="4">
    <source>
        <dbReference type="ARBA" id="ARBA00022576"/>
    </source>
</evidence>
<dbReference type="InterPro" id="IPR029055">
    <property type="entry name" value="Ntn_hydrolases_N"/>
</dbReference>
<gene>
    <name evidence="10" type="ORF">METZ01_LOCUS94575</name>
</gene>
<proteinExistence type="predicted"/>
<dbReference type="SUPFAM" id="SSF56235">
    <property type="entry name" value="N-terminal nucleophile aminohydrolases (Ntn hydrolases)"/>
    <property type="match status" value="1"/>
</dbReference>
<dbReference type="Gene3D" id="3.60.20.10">
    <property type="entry name" value="Glutamine Phosphoribosylpyrophosphate, subunit 1, domain 1"/>
    <property type="match status" value="1"/>
</dbReference>
<evidence type="ECO:0000256" key="7">
    <source>
        <dbReference type="ARBA" id="ARBA00022962"/>
    </source>
</evidence>
<dbReference type="FunFam" id="3.60.20.10:FF:000006">
    <property type="entry name" value="Glutamine--fructose-6-phosphate aminotransferase [isomerizing]"/>
    <property type="match status" value="1"/>
</dbReference>
<dbReference type="Pfam" id="PF01380">
    <property type="entry name" value="SIS"/>
    <property type="match status" value="1"/>
</dbReference>
<evidence type="ECO:0000259" key="8">
    <source>
        <dbReference type="PROSITE" id="PS51278"/>
    </source>
</evidence>
<dbReference type="InterPro" id="IPR047084">
    <property type="entry name" value="GFAT_N"/>
</dbReference>
<dbReference type="PROSITE" id="PS51278">
    <property type="entry name" value="GATASE_TYPE_2"/>
    <property type="match status" value="1"/>
</dbReference>
<dbReference type="FunFam" id="3.40.50.10490:FF:000036">
    <property type="entry name" value="Glutamine-fructose-6-phosphate transaminase (Isomerizing), variant"/>
    <property type="match status" value="1"/>
</dbReference>
<dbReference type="AlphaFoldDB" id="A0A381VNS9"/>
<dbReference type="InterPro" id="IPR001347">
    <property type="entry name" value="SIS_dom"/>
</dbReference>
<reference evidence="10" key="1">
    <citation type="submission" date="2018-05" db="EMBL/GenBank/DDBJ databases">
        <authorList>
            <person name="Lanie J.A."/>
            <person name="Ng W.-L."/>
            <person name="Kazmierczak K.M."/>
            <person name="Andrzejewski T.M."/>
            <person name="Davidsen T.M."/>
            <person name="Wayne K.J."/>
            <person name="Tettelin H."/>
            <person name="Glass J.I."/>
            <person name="Rusch D."/>
            <person name="Podicherti R."/>
            <person name="Tsui H.-C.T."/>
            <person name="Winkler M.E."/>
        </authorList>
    </citation>
    <scope>NUCLEOTIDE SEQUENCE</scope>
</reference>
<evidence type="ECO:0000256" key="1">
    <source>
        <dbReference type="ARBA" id="ARBA00001031"/>
    </source>
</evidence>
<dbReference type="CDD" id="cd00714">
    <property type="entry name" value="GFAT"/>
    <property type="match status" value="1"/>
</dbReference>
<dbReference type="EC" id="2.6.1.16" evidence="2"/>
<feature type="domain" description="SIS" evidence="9">
    <location>
        <begin position="302"/>
        <end position="443"/>
    </location>
</feature>
<evidence type="ECO:0000256" key="3">
    <source>
        <dbReference type="ARBA" id="ARBA00016090"/>
    </source>
</evidence>
<dbReference type="CDD" id="cd05008">
    <property type="entry name" value="SIS_GlmS_GlmD_1"/>
    <property type="match status" value="1"/>
</dbReference>
<keyword evidence="5" id="KW-0808">Transferase</keyword>
<dbReference type="InterPro" id="IPR046348">
    <property type="entry name" value="SIS_dom_sf"/>
</dbReference>
<dbReference type="InterPro" id="IPR017932">
    <property type="entry name" value="GATase_2_dom"/>
</dbReference>
<comment type="catalytic activity">
    <reaction evidence="1">
        <text>D-fructose 6-phosphate + L-glutamine = D-glucosamine 6-phosphate + L-glutamate</text>
        <dbReference type="Rhea" id="RHEA:13237"/>
        <dbReference type="ChEBI" id="CHEBI:29985"/>
        <dbReference type="ChEBI" id="CHEBI:58359"/>
        <dbReference type="ChEBI" id="CHEBI:58725"/>
        <dbReference type="ChEBI" id="CHEBI:61527"/>
        <dbReference type="EC" id="2.6.1.16"/>
    </reaction>
</comment>
<dbReference type="Gene3D" id="3.40.50.10490">
    <property type="entry name" value="Glucose-6-phosphate isomerase like protein, domain 1"/>
    <property type="match status" value="1"/>
</dbReference>
<sequence>MCGICAYLGKKIAFGILFHGLQILQNRGYDSSGICTITENNFILSKFATTNVNSALEQLESDKQLHKGTIGISHTRWATHGPKTKVNAHPHNDMNNKISLVHNGIIENYKEIYDKLVQKGYTFISETDTEVISNLISSLLDEGFDMYDAITNATQILTGTWALVILNKDHPNKLYLAKNGSPLLVGFGIHNDFAIIASEQSVFSNHVNRYISLDDKEVMVIVKEDDIIKQFNPEKKETQDIELLKHKLMKTISQYISLSPEPYPHWTIKEIYEQPHSIINAYNAGGRLDGTSKVKLGGLDSKLELLLKIRNLIIIGCGTSLNAGRVGARFMRQMGCFDTIQVIDASEFESFYIPENSSNFGILCLSQSGETKDVISTVDICKEKGISIFSVVNVVGSCISHKADCGVYLNSGREVGVAATKSFTSQCLVLSLISIWFAQNKGKSINIR</sequence>
<dbReference type="PANTHER" id="PTHR10937">
    <property type="entry name" value="GLUCOSAMINE--FRUCTOSE-6-PHOSPHATE AMINOTRANSFERASE, ISOMERIZING"/>
    <property type="match status" value="1"/>
</dbReference>
<dbReference type="PROSITE" id="PS51464">
    <property type="entry name" value="SIS"/>
    <property type="match status" value="1"/>
</dbReference>
<name>A0A381VNS9_9ZZZZ</name>
<dbReference type="GO" id="GO:0097367">
    <property type="term" value="F:carbohydrate derivative binding"/>
    <property type="evidence" value="ECO:0007669"/>
    <property type="project" value="InterPro"/>
</dbReference>
<evidence type="ECO:0000256" key="5">
    <source>
        <dbReference type="ARBA" id="ARBA00022679"/>
    </source>
</evidence>